<evidence type="ECO:0000313" key="10">
    <source>
        <dbReference type="EMBL" id="MCA9301741.1"/>
    </source>
</evidence>
<dbReference type="InterPro" id="IPR036286">
    <property type="entry name" value="LexA/Signal_pep-like_sf"/>
</dbReference>
<gene>
    <name evidence="10" type="primary">lepB</name>
    <name evidence="10" type="ORF">KDA10_00010</name>
</gene>
<evidence type="ECO:0000256" key="7">
    <source>
        <dbReference type="RuleBase" id="RU003993"/>
    </source>
</evidence>
<comment type="subcellular location">
    <subcellularLocation>
        <location evidence="8">Membrane</location>
        <topology evidence="8">Single-pass type II membrane protein</topology>
    </subcellularLocation>
</comment>
<feature type="active site" evidence="6">
    <location>
        <position position="101"/>
    </location>
</feature>
<reference evidence="10" key="2">
    <citation type="journal article" date="2021" name="Microbiome">
        <title>Successional dynamics and alternative stable states in a saline activated sludge microbial community over 9 years.</title>
        <authorList>
            <person name="Wang Y."/>
            <person name="Ye J."/>
            <person name="Ju F."/>
            <person name="Liu L."/>
            <person name="Boyd J.A."/>
            <person name="Deng Y."/>
            <person name="Parks D.H."/>
            <person name="Jiang X."/>
            <person name="Yin X."/>
            <person name="Woodcroft B.J."/>
            <person name="Tyson G.W."/>
            <person name="Hugenholtz P."/>
            <person name="Polz M.F."/>
            <person name="Zhang T."/>
        </authorList>
    </citation>
    <scope>NUCLEOTIDE SEQUENCE</scope>
    <source>
        <strain evidence="10">HKST-UBA80</strain>
    </source>
</reference>
<proteinExistence type="inferred from homology"/>
<dbReference type="CDD" id="cd06530">
    <property type="entry name" value="S26_SPase_I"/>
    <property type="match status" value="1"/>
</dbReference>
<dbReference type="InterPro" id="IPR019758">
    <property type="entry name" value="Pept_S26A_signal_pept_1_CS"/>
</dbReference>
<keyword evidence="7" id="KW-1133">Transmembrane helix</keyword>
<dbReference type="EMBL" id="JAGQNY010000001">
    <property type="protein sequence ID" value="MCA9301741.1"/>
    <property type="molecule type" value="Genomic_DNA"/>
</dbReference>
<evidence type="ECO:0000313" key="11">
    <source>
        <dbReference type="Proteomes" id="UP000714817"/>
    </source>
</evidence>
<dbReference type="InterPro" id="IPR019757">
    <property type="entry name" value="Pept_S26A_signal_pept_1_Lys-AS"/>
</dbReference>
<reference evidence="10" key="1">
    <citation type="submission" date="2020-04" db="EMBL/GenBank/DDBJ databases">
        <authorList>
            <person name="Zhang T."/>
        </authorList>
    </citation>
    <scope>NUCLEOTIDE SEQUENCE</scope>
    <source>
        <strain evidence="10">HKST-UBA80</strain>
    </source>
</reference>
<dbReference type="GO" id="GO:0016020">
    <property type="term" value="C:membrane"/>
    <property type="evidence" value="ECO:0007669"/>
    <property type="project" value="UniProtKB-SubCell"/>
</dbReference>
<dbReference type="GO" id="GO:0004252">
    <property type="term" value="F:serine-type endopeptidase activity"/>
    <property type="evidence" value="ECO:0007669"/>
    <property type="project" value="InterPro"/>
</dbReference>
<dbReference type="GO" id="GO:0009003">
    <property type="term" value="F:signal peptidase activity"/>
    <property type="evidence" value="ECO:0007669"/>
    <property type="project" value="UniProtKB-EC"/>
</dbReference>
<keyword evidence="7" id="KW-0812">Transmembrane</keyword>
<dbReference type="PANTHER" id="PTHR43390:SF1">
    <property type="entry name" value="CHLOROPLAST PROCESSING PEPTIDASE"/>
    <property type="match status" value="1"/>
</dbReference>
<comment type="similarity">
    <text evidence="2 8">Belongs to the peptidase S26 family.</text>
</comment>
<dbReference type="InterPro" id="IPR019756">
    <property type="entry name" value="Pept_S26A_signal_pept_1_Ser-AS"/>
</dbReference>
<keyword evidence="4 7" id="KW-0645">Protease</keyword>
<evidence type="ECO:0000256" key="1">
    <source>
        <dbReference type="ARBA" id="ARBA00000677"/>
    </source>
</evidence>
<dbReference type="SUPFAM" id="SSF51306">
    <property type="entry name" value="LexA/Signal peptidase"/>
    <property type="match status" value="1"/>
</dbReference>
<keyword evidence="7" id="KW-0472">Membrane</keyword>
<dbReference type="PROSITE" id="PS00501">
    <property type="entry name" value="SPASE_I_1"/>
    <property type="match status" value="1"/>
</dbReference>
<dbReference type="GO" id="GO:0006465">
    <property type="term" value="P:signal peptide processing"/>
    <property type="evidence" value="ECO:0007669"/>
    <property type="project" value="InterPro"/>
</dbReference>
<dbReference type="PANTHER" id="PTHR43390">
    <property type="entry name" value="SIGNAL PEPTIDASE I"/>
    <property type="match status" value="1"/>
</dbReference>
<protein>
    <recommendedName>
        <fullName evidence="3 7">Signal peptidase I</fullName>
        <ecNumber evidence="3 7">3.4.21.89</ecNumber>
    </recommendedName>
</protein>
<feature type="transmembrane region" description="Helical" evidence="7">
    <location>
        <begin position="26"/>
        <end position="50"/>
    </location>
</feature>
<evidence type="ECO:0000256" key="5">
    <source>
        <dbReference type="ARBA" id="ARBA00022801"/>
    </source>
</evidence>
<evidence type="ECO:0000256" key="6">
    <source>
        <dbReference type="PIRSR" id="PIRSR600223-1"/>
    </source>
</evidence>
<keyword evidence="5 7" id="KW-0378">Hydrolase</keyword>
<comment type="catalytic activity">
    <reaction evidence="1 7">
        <text>Cleavage of hydrophobic, N-terminal signal or leader sequences from secreted and periplasmic proteins.</text>
        <dbReference type="EC" id="3.4.21.89"/>
    </reaction>
</comment>
<feature type="domain" description="Peptidase S26" evidence="9">
    <location>
        <begin position="28"/>
        <end position="192"/>
    </location>
</feature>
<dbReference type="AlphaFoldDB" id="A0A955IVR7"/>
<dbReference type="InterPro" id="IPR000223">
    <property type="entry name" value="Pept_S26A_signal_pept_1"/>
</dbReference>
<evidence type="ECO:0000256" key="2">
    <source>
        <dbReference type="ARBA" id="ARBA00009370"/>
    </source>
</evidence>
<evidence type="ECO:0000256" key="8">
    <source>
        <dbReference type="RuleBase" id="RU362042"/>
    </source>
</evidence>
<name>A0A955IVR7_UNCKA</name>
<evidence type="ECO:0000259" key="9">
    <source>
        <dbReference type="Pfam" id="PF10502"/>
    </source>
</evidence>
<accession>A0A955IVR7</accession>
<dbReference type="Proteomes" id="UP000714817">
    <property type="component" value="Unassembled WGS sequence"/>
</dbReference>
<dbReference type="Pfam" id="PF10502">
    <property type="entry name" value="Peptidase_S26"/>
    <property type="match status" value="1"/>
</dbReference>
<dbReference type="PRINTS" id="PR00727">
    <property type="entry name" value="LEADERPTASE"/>
</dbReference>
<organism evidence="10 11">
    <name type="scientific">candidate division WWE3 bacterium</name>
    <dbReference type="NCBI Taxonomy" id="2053526"/>
    <lineage>
        <taxon>Bacteria</taxon>
        <taxon>Katanobacteria</taxon>
    </lineage>
</organism>
<feature type="active site" evidence="6">
    <location>
        <position position="58"/>
    </location>
</feature>
<dbReference type="PROSITE" id="PS00761">
    <property type="entry name" value="SPASE_I_3"/>
    <property type="match status" value="1"/>
</dbReference>
<dbReference type="Gene3D" id="2.10.109.10">
    <property type="entry name" value="Umud Fragment, subunit A"/>
    <property type="match status" value="1"/>
</dbReference>
<dbReference type="InterPro" id="IPR019533">
    <property type="entry name" value="Peptidase_S26"/>
</dbReference>
<dbReference type="NCBIfam" id="TIGR02227">
    <property type="entry name" value="sigpep_I_bact"/>
    <property type="match status" value="1"/>
</dbReference>
<evidence type="ECO:0000256" key="3">
    <source>
        <dbReference type="ARBA" id="ARBA00013208"/>
    </source>
</evidence>
<sequence length="200" mass="23013">MKKISRPSQQVSDSNEELKKTPFKALLAEIIETVSMSFIVLLLIFTLIAVPEKVDGASMEPTLYDKERVLVEKVSKHFKPYRRGDIVVLHPPGHEQKEYVKRIVALPGEDIKIFNCKVYVSNSDGKFELEEKYLFTDQCTTSGTRFRDGRSLHLEENEFFVLGDNRDVSQDSRIFGIVQSEAIVGKVVFRFWPISDIMFF</sequence>
<comment type="caution">
    <text evidence="10">The sequence shown here is derived from an EMBL/GenBank/DDBJ whole genome shotgun (WGS) entry which is preliminary data.</text>
</comment>
<dbReference type="EC" id="3.4.21.89" evidence="3 7"/>
<dbReference type="PROSITE" id="PS00760">
    <property type="entry name" value="SPASE_I_2"/>
    <property type="match status" value="1"/>
</dbReference>
<evidence type="ECO:0000256" key="4">
    <source>
        <dbReference type="ARBA" id="ARBA00022670"/>
    </source>
</evidence>